<dbReference type="EMBL" id="LLXL01000014">
    <property type="protein sequence ID" value="PKK80448.1"/>
    <property type="molecule type" value="Genomic_DNA"/>
</dbReference>
<evidence type="ECO:0000256" key="1">
    <source>
        <dbReference type="SAM" id="Phobius"/>
    </source>
</evidence>
<accession>A0A2N1P2S7</accession>
<evidence type="ECO:0000313" key="3">
    <source>
        <dbReference type="Proteomes" id="UP000233469"/>
    </source>
</evidence>
<keyword evidence="1" id="KW-0812">Transmembrane</keyword>
<protein>
    <submittedName>
        <fullName evidence="2">Uncharacterized protein</fullName>
    </submittedName>
</protein>
<comment type="caution">
    <text evidence="2">The sequence shown here is derived from an EMBL/GenBank/DDBJ whole genome shotgun (WGS) entry which is preliminary data.</text>
</comment>
<name>A0A2N1P2S7_9GLOM</name>
<reference evidence="2 3" key="2">
    <citation type="submission" date="2017-10" db="EMBL/GenBank/DDBJ databases">
        <title>Extensive intraspecific genome diversity in a model arbuscular mycorrhizal fungus.</title>
        <authorList>
            <person name="Chen E.C.H."/>
            <person name="Morin E."/>
            <person name="Baudet D."/>
            <person name="Noel J."/>
            <person name="Ndikumana S."/>
            <person name="Charron P."/>
            <person name="St-Onge C."/>
            <person name="Giorgi J."/>
            <person name="Grigoriev I.V."/>
            <person name="Roux C."/>
            <person name="Martin F.M."/>
            <person name="Corradi N."/>
        </authorList>
    </citation>
    <scope>NUCLEOTIDE SEQUENCE [LARGE SCALE GENOMIC DNA]</scope>
    <source>
        <strain evidence="2 3">C2</strain>
    </source>
</reference>
<feature type="transmembrane region" description="Helical" evidence="1">
    <location>
        <begin position="20"/>
        <end position="43"/>
    </location>
</feature>
<feature type="transmembrane region" description="Helical" evidence="1">
    <location>
        <begin position="136"/>
        <end position="161"/>
    </location>
</feature>
<evidence type="ECO:0000313" key="2">
    <source>
        <dbReference type="EMBL" id="PKK80448.1"/>
    </source>
</evidence>
<feature type="transmembrane region" description="Helical" evidence="1">
    <location>
        <begin position="90"/>
        <end position="115"/>
    </location>
</feature>
<reference evidence="2 3" key="1">
    <citation type="submission" date="2016-04" db="EMBL/GenBank/DDBJ databases">
        <title>Genome analyses suggest a sexual origin of heterokaryosis in a supposedly ancient asexual fungus.</title>
        <authorList>
            <person name="Ropars J."/>
            <person name="Sedzielewska K."/>
            <person name="Noel J."/>
            <person name="Charron P."/>
            <person name="Farinelli L."/>
            <person name="Marton T."/>
            <person name="Kruger M."/>
            <person name="Pelin A."/>
            <person name="Brachmann A."/>
            <person name="Corradi N."/>
        </authorList>
    </citation>
    <scope>NUCLEOTIDE SEQUENCE [LARGE SCALE GENOMIC DNA]</scope>
    <source>
        <strain evidence="2 3">C2</strain>
    </source>
</reference>
<sequence length="241" mass="28921">MDFGLNNEKKNKRNHYLNIIFLGIFLAEIIIYIIGIIIGIVFFRKTLLYLLAFCVVNIIQSIILIDVFIVSDVTLVTILTKPEKDYNMTLIISNIIVNVFFVFLYIILIIMMWKNKYWNVISRTKILIPNDMIKRYFFAIWTLEFPITRILGLTLFGLTFINTILCHRNFGKNFTFYVESMKFNPNLDKEFEYSNDLDDDDDDDDEEEEEEKDEKILERLKRYWKFIKKTFYDVFIPLIEE</sequence>
<keyword evidence="1" id="KW-0472">Membrane</keyword>
<gene>
    <name evidence="2" type="ORF">RhiirC2_704243</name>
</gene>
<proteinExistence type="predicted"/>
<dbReference type="AlphaFoldDB" id="A0A2N1P2S7"/>
<organism evidence="2 3">
    <name type="scientific">Rhizophagus irregularis</name>
    <dbReference type="NCBI Taxonomy" id="588596"/>
    <lineage>
        <taxon>Eukaryota</taxon>
        <taxon>Fungi</taxon>
        <taxon>Fungi incertae sedis</taxon>
        <taxon>Mucoromycota</taxon>
        <taxon>Glomeromycotina</taxon>
        <taxon>Glomeromycetes</taxon>
        <taxon>Glomerales</taxon>
        <taxon>Glomeraceae</taxon>
        <taxon>Rhizophagus</taxon>
    </lineage>
</organism>
<dbReference type="VEuPathDB" id="FungiDB:RhiirFUN_002321"/>
<dbReference type="VEuPathDB" id="FungiDB:FUN_002263"/>
<keyword evidence="1" id="KW-1133">Transmembrane helix</keyword>
<feature type="transmembrane region" description="Helical" evidence="1">
    <location>
        <begin position="50"/>
        <end position="70"/>
    </location>
</feature>
<dbReference type="Proteomes" id="UP000233469">
    <property type="component" value="Unassembled WGS sequence"/>
</dbReference>
<dbReference type="VEuPathDB" id="FungiDB:RhiirA1_387174"/>